<name>A0AAD5R7B0_PARTN</name>
<protein>
    <submittedName>
        <fullName evidence="2">Uncharacterized protein</fullName>
    </submittedName>
</protein>
<feature type="region of interest" description="Disordered" evidence="1">
    <location>
        <begin position="92"/>
        <end position="111"/>
    </location>
</feature>
<proteinExistence type="predicted"/>
<accession>A0AAD5R7B0</accession>
<evidence type="ECO:0000313" key="3">
    <source>
        <dbReference type="Proteomes" id="UP001196413"/>
    </source>
</evidence>
<evidence type="ECO:0000256" key="1">
    <source>
        <dbReference type="SAM" id="MobiDB-lite"/>
    </source>
</evidence>
<gene>
    <name evidence="2" type="ORF">KIN20_032556</name>
</gene>
<sequence length="111" mass="12467">MTNSSNNNVVDGNTRFKRAIVVRSRSSANRGEDAPPLQPRLSVIHFAGEEWTRMEGVPFEQTLRVYPPPRGNSSRQQVTVPVPFSFDMRRLRHSGSQANNEVNCSGQRNNA</sequence>
<dbReference type="EMBL" id="JAHQIW010006853">
    <property type="protein sequence ID" value="KAJ1370751.1"/>
    <property type="molecule type" value="Genomic_DNA"/>
</dbReference>
<keyword evidence="3" id="KW-1185">Reference proteome</keyword>
<organism evidence="2 3">
    <name type="scientific">Parelaphostrongylus tenuis</name>
    <name type="common">Meningeal worm</name>
    <dbReference type="NCBI Taxonomy" id="148309"/>
    <lineage>
        <taxon>Eukaryota</taxon>
        <taxon>Metazoa</taxon>
        <taxon>Ecdysozoa</taxon>
        <taxon>Nematoda</taxon>
        <taxon>Chromadorea</taxon>
        <taxon>Rhabditida</taxon>
        <taxon>Rhabditina</taxon>
        <taxon>Rhabditomorpha</taxon>
        <taxon>Strongyloidea</taxon>
        <taxon>Metastrongylidae</taxon>
        <taxon>Parelaphostrongylus</taxon>
    </lineage>
</organism>
<evidence type="ECO:0000313" key="2">
    <source>
        <dbReference type="EMBL" id="KAJ1370751.1"/>
    </source>
</evidence>
<dbReference type="Proteomes" id="UP001196413">
    <property type="component" value="Unassembled WGS sequence"/>
</dbReference>
<feature type="compositionally biased region" description="Polar residues" evidence="1">
    <location>
        <begin position="94"/>
        <end position="111"/>
    </location>
</feature>
<dbReference type="AlphaFoldDB" id="A0AAD5R7B0"/>
<reference evidence="2" key="1">
    <citation type="submission" date="2021-06" db="EMBL/GenBank/DDBJ databases">
        <title>Parelaphostrongylus tenuis whole genome reference sequence.</title>
        <authorList>
            <person name="Garwood T.J."/>
            <person name="Larsen P.A."/>
            <person name="Fountain-Jones N.M."/>
            <person name="Garbe J.R."/>
            <person name="Macchietto M.G."/>
            <person name="Kania S.A."/>
            <person name="Gerhold R.W."/>
            <person name="Richards J.E."/>
            <person name="Wolf T.M."/>
        </authorList>
    </citation>
    <scope>NUCLEOTIDE SEQUENCE</scope>
    <source>
        <strain evidence="2">MNPRO001-30</strain>
        <tissue evidence="2">Meninges</tissue>
    </source>
</reference>
<comment type="caution">
    <text evidence="2">The sequence shown here is derived from an EMBL/GenBank/DDBJ whole genome shotgun (WGS) entry which is preliminary data.</text>
</comment>